<feature type="compositionally biased region" description="Acidic residues" evidence="3">
    <location>
        <begin position="887"/>
        <end position="899"/>
    </location>
</feature>
<comment type="caution">
    <text evidence="4">The sequence shown here is derived from an EMBL/GenBank/DDBJ whole genome shotgun (WGS) entry which is preliminary data.</text>
</comment>
<protein>
    <submittedName>
        <fullName evidence="4">Uncharacterized protein</fullName>
    </submittedName>
</protein>
<evidence type="ECO:0000256" key="2">
    <source>
        <dbReference type="ARBA" id="ARBA00023306"/>
    </source>
</evidence>
<feature type="region of interest" description="Disordered" evidence="3">
    <location>
        <begin position="881"/>
        <end position="904"/>
    </location>
</feature>
<dbReference type="PANTHER" id="PTHR12634">
    <property type="entry name" value="SIT4 YEAST -ASSOCIATING PROTEIN-RELATED"/>
    <property type="match status" value="1"/>
</dbReference>
<feature type="region of interest" description="Disordered" evidence="3">
    <location>
        <begin position="248"/>
        <end position="272"/>
    </location>
</feature>
<organism evidence="4 5">
    <name type="scientific">Rotaria sordida</name>
    <dbReference type="NCBI Taxonomy" id="392033"/>
    <lineage>
        <taxon>Eukaryota</taxon>
        <taxon>Metazoa</taxon>
        <taxon>Spiralia</taxon>
        <taxon>Gnathifera</taxon>
        <taxon>Rotifera</taxon>
        <taxon>Eurotatoria</taxon>
        <taxon>Bdelloidea</taxon>
        <taxon>Philodinida</taxon>
        <taxon>Philodinidae</taxon>
        <taxon>Rotaria</taxon>
    </lineage>
</organism>
<evidence type="ECO:0000256" key="3">
    <source>
        <dbReference type="SAM" id="MobiDB-lite"/>
    </source>
</evidence>
<feature type="compositionally biased region" description="Low complexity" evidence="3">
    <location>
        <begin position="251"/>
        <end position="260"/>
    </location>
</feature>
<reference evidence="4" key="1">
    <citation type="submission" date="2021-02" db="EMBL/GenBank/DDBJ databases">
        <authorList>
            <person name="Nowell W R."/>
        </authorList>
    </citation>
    <scope>NUCLEOTIDE SEQUENCE</scope>
</reference>
<evidence type="ECO:0000313" key="4">
    <source>
        <dbReference type="EMBL" id="CAF1014465.1"/>
    </source>
</evidence>
<sequence length="1030" mass="119166">MFWQCHIVTSSIDKLFDKPEDELKLQDFLDESDLIQECLNQNKRLLDYLIQENVMNELIYHVITLPQDNNFRNANMVTELLSGDFQCIHEKLLEKNNLDLLYSFLLINNDTLNPILASFFSRIIITLINRKPNEIINYLKSRETFKNDFFHHLDTTSIADILYRLIADCSGEQRSDTIKWYEDINIIDGLMKQFLITESNSVQTNVANLLSEFLHLAFDQQTGNECDIVGPTLSSTIERLLHNRYENNEGSSLSDQLSSSSDDEKKSMDDDTEGKLTPLVLAQRILSKSNLEQLFDTLIKRPILIANGYEFLHNILDLLSRQMSVPICISLILKNNNSSSNNNEQMQINDDENSLTVTKSNENTSALTNLAKDPLIHIYLTLLEVISSRLPSLIALLSLSCAPLIPSSNDNTQTIKYQFISEPLGSIRLNLIKFFAKLIYTISNDYTGDNIYEIFNSNRLFHILLDLFVQHIYNNFLHTQVYLIIRLIIHINSIAIKQPNDIWTRTLLNNKNESVYLIIRLIIHINSIAIKQPNDIWTRTLLNNKNESEVSKSSPLYYTNRYSYKLFESLLNVSGVNLFERLLDQYELNIASTKSITTSSSSEDAVTSALLHTSFVSPNSGHIAQILRCLRDHASTFSNYALFFKSSDQQQIDDDTNVIEIRWQAALDYLNDDENKWSAMHYTERTTKTKDADDNEETDERPHTFHMRTFGKSGTTFINDDDDDDDEIERFDIDDELMKNDETTNERKLVEMKKVSFQLPFSSTFSDQSIWYQQDDMSDTKKSNYDNNDNEEMKSIPTLPDLFENHRIQQEKTISSNETNFEQLCSLRANDKNHSSGLFPFQSSSTIRDEAVSNDDDFWKNHRIYLINSDDNQRLNKLHTQSISSSSDEDNDIDDEDESKIDANIPDDEKFFVHTDVEINESIQPNNMMDIFRHQTFQTNNINNNSNQDNHLEEDQFKRHQQSDTLQYNTHTDIFSVVQTIENQNCKTLTFVKQDEEQNGEMNSNNDDDLTLQDNFSFLIAKGMLKPASF</sequence>
<gene>
    <name evidence="4" type="ORF">RFH988_LOCUS14860</name>
</gene>
<evidence type="ECO:0000313" key="5">
    <source>
        <dbReference type="Proteomes" id="UP000663882"/>
    </source>
</evidence>
<dbReference type="Pfam" id="PF04499">
    <property type="entry name" value="SAPS"/>
    <property type="match status" value="1"/>
</dbReference>
<evidence type="ECO:0000256" key="1">
    <source>
        <dbReference type="ARBA" id="ARBA00006180"/>
    </source>
</evidence>
<dbReference type="Proteomes" id="UP000663882">
    <property type="component" value="Unassembled WGS sequence"/>
</dbReference>
<comment type="similarity">
    <text evidence="1">Belongs to the SAPS family.</text>
</comment>
<keyword evidence="2" id="KW-0131">Cell cycle</keyword>
<dbReference type="PANTHER" id="PTHR12634:SF8">
    <property type="entry name" value="FIERY MOUNTAIN, ISOFORM D"/>
    <property type="match status" value="1"/>
</dbReference>
<accession>A0A814HQG9</accession>
<dbReference type="AlphaFoldDB" id="A0A814HQG9"/>
<dbReference type="OrthoDB" id="295029at2759"/>
<dbReference type="GO" id="GO:0019903">
    <property type="term" value="F:protein phosphatase binding"/>
    <property type="evidence" value="ECO:0007669"/>
    <property type="project" value="InterPro"/>
</dbReference>
<name>A0A814HQG9_9BILA</name>
<dbReference type="GO" id="GO:0019888">
    <property type="term" value="F:protein phosphatase regulator activity"/>
    <property type="evidence" value="ECO:0007669"/>
    <property type="project" value="TreeGrafter"/>
</dbReference>
<dbReference type="InterPro" id="IPR007587">
    <property type="entry name" value="SAPS"/>
</dbReference>
<dbReference type="EMBL" id="CAJNOO010000702">
    <property type="protein sequence ID" value="CAF1014465.1"/>
    <property type="molecule type" value="Genomic_DNA"/>
</dbReference>
<proteinExistence type="inferred from homology"/>